<dbReference type="InterPro" id="IPR012967">
    <property type="entry name" value="COMT_dimerisation"/>
</dbReference>
<dbReference type="PANTHER" id="PTHR43712:SF2">
    <property type="entry name" value="O-METHYLTRANSFERASE CICE"/>
    <property type="match status" value="1"/>
</dbReference>
<feature type="domain" description="O-methyltransferase C-terminal" evidence="4">
    <location>
        <begin position="125"/>
        <end position="329"/>
    </location>
</feature>
<name>A0ABQ5NYN3_9ACTN</name>
<dbReference type="Gene3D" id="3.40.50.150">
    <property type="entry name" value="Vaccinia Virus protein VP39"/>
    <property type="match status" value="1"/>
</dbReference>
<accession>A0ABQ5NYN3</accession>
<dbReference type="SUPFAM" id="SSF53335">
    <property type="entry name" value="S-adenosyl-L-methionine-dependent methyltransferases"/>
    <property type="match status" value="1"/>
</dbReference>
<dbReference type="Gene3D" id="1.10.287.1350">
    <property type="match status" value="1"/>
</dbReference>
<dbReference type="InterPro" id="IPR036388">
    <property type="entry name" value="WH-like_DNA-bd_sf"/>
</dbReference>
<dbReference type="InterPro" id="IPR016461">
    <property type="entry name" value="COMT-like"/>
</dbReference>
<dbReference type="InterPro" id="IPR001077">
    <property type="entry name" value="COMT_C"/>
</dbReference>
<dbReference type="PANTHER" id="PTHR43712">
    <property type="entry name" value="PUTATIVE (AFU_ORTHOLOGUE AFUA_4G14580)-RELATED"/>
    <property type="match status" value="1"/>
</dbReference>
<dbReference type="PROSITE" id="PS51683">
    <property type="entry name" value="SAM_OMT_II"/>
    <property type="match status" value="1"/>
</dbReference>
<proteinExistence type="predicted"/>
<dbReference type="InterPro" id="IPR036390">
    <property type="entry name" value="WH_DNA-bd_sf"/>
</dbReference>
<dbReference type="PIRSF" id="PIRSF005739">
    <property type="entry name" value="O-mtase"/>
    <property type="match status" value="1"/>
</dbReference>
<dbReference type="SUPFAM" id="SSF46785">
    <property type="entry name" value="Winged helix' DNA-binding domain"/>
    <property type="match status" value="1"/>
</dbReference>
<dbReference type="RefSeq" id="WP_323447538.1">
    <property type="nucleotide sequence ID" value="NZ_BSBI01000005.1"/>
</dbReference>
<evidence type="ECO:0000256" key="1">
    <source>
        <dbReference type="ARBA" id="ARBA00022603"/>
    </source>
</evidence>
<dbReference type="Gene3D" id="1.10.10.10">
    <property type="entry name" value="Winged helix-like DNA-binding domain superfamily/Winged helix DNA-binding domain"/>
    <property type="match status" value="1"/>
</dbReference>
<keyword evidence="3" id="KW-0949">S-adenosyl-L-methionine</keyword>
<gene>
    <name evidence="6" type="ORF">SYYSPA8_14290</name>
</gene>
<comment type="caution">
    <text evidence="6">The sequence shown here is derived from an EMBL/GenBank/DDBJ whole genome shotgun (WGS) entry which is preliminary data.</text>
</comment>
<dbReference type="GO" id="GO:0008168">
    <property type="term" value="F:methyltransferase activity"/>
    <property type="evidence" value="ECO:0007669"/>
    <property type="project" value="UniProtKB-KW"/>
</dbReference>
<evidence type="ECO:0000259" key="5">
    <source>
        <dbReference type="Pfam" id="PF08100"/>
    </source>
</evidence>
<keyword evidence="1 6" id="KW-0489">Methyltransferase</keyword>
<dbReference type="InterPro" id="IPR029063">
    <property type="entry name" value="SAM-dependent_MTases_sf"/>
</dbReference>
<dbReference type="Pfam" id="PF08100">
    <property type="entry name" value="Dimerisation"/>
    <property type="match status" value="1"/>
</dbReference>
<evidence type="ECO:0000256" key="2">
    <source>
        <dbReference type="ARBA" id="ARBA00022679"/>
    </source>
</evidence>
<feature type="domain" description="O-methyltransferase dimerisation" evidence="5">
    <location>
        <begin position="34"/>
        <end position="102"/>
    </location>
</feature>
<dbReference type="GO" id="GO:0032259">
    <property type="term" value="P:methylation"/>
    <property type="evidence" value="ECO:0007669"/>
    <property type="project" value="UniProtKB-KW"/>
</dbReference>
<dbReference type="Pfam" id="PF00891">
    <property type="entry name" value="Methyltransf_2"/>
    <property type="match status" value="1"/>
</dbReference>
<dbReference type="EMBL" id="BSBI01000005">
    <property type="protein sequence ID" value="GLF95477.1"/>
    <property type="molecule type" value="Genomic_DNA"/>
</dbReference>
<reference evidence="6 7" key="1">
    <citation type="submission" date="2022-10" db="EMBL/GenBank/DDBJ databases">
        <title>Draft genome sequence of Streptomyces sp. YSPA8.</title>
        <authorList>
            <person name="Moriuchi R."/>
            <person name="Dohra H."/>
            <person name="Yamamura H."/>
            <person name="Kodani S."/>
        </authorList>
    </citation>
    <scope>NUCLEOTIDE SEQUENCE [LARGE SCALE GENOMIC DNA]</scope>
    <source>
        <strain evidence="6 7">YSPA8</strain>
    </source>
</reference>
<evidence type="ECO:0000256" key="3">
    <source>
        <dbReference type="ARBA" id="ARBA00022691"/>
    </source>
</evidence>
<organism evidence="6 7">
    <name type="scientific">Streptomyces yaizuensis</name>
    <dbReference type="NCBI Taxonomy" id="2989713"/>
    <lineage>
        <taxon>Bacteria</taxon>
        <taxon>Bacillati</taxon>
        <taxon>Actinomycetota</taxon>
        <taxon>Actinomycetes</taxon>
        <taxon>Kitasatosporales</taxon>
        <taxon>Streptomycetaceae</taxon>
        <taxon>Streptomyces</taxon>
    </lineage>
</organism>
<evidence type="ECO:0000313" key="7">
    <source>
        <dbReference type="Proteomes" id="UP001291653"/>
    </source>
</evidence>
<protein>
    <submittedName>
        <fullName evidence="6">Methyltransferase</fullName>
    </submittedName>
</protein>
<keyword evidence="2" id="KW-0808">Transferase</keyword>
<evidence type="ECO:0000313" key="6">
    <source>
        <dbReference type="EMBL" id="GLF95477.1"/>
    </source>
</evidence>
<sequence>MSGDPRRTSVPEHGAPTLPDAVALNELVVTTAPWAFQSLYVAAKLGLADALREGPRSSADLAAETGAHPGALYRFCRALAALGVLHEHPGRVFGTTPMGAALRSDAPRGLRHFVIVNGEESFRAWADVMHTVRTGEAAFDHVYGLSHFAYLARDADASTSFNAMAGTGAPTQTVDRCDFGKDRVVVDVGGGAGGLLAHVLERNPQLTGVLLDTPEGVAQAPGLLASRGVRDRAEIRGGSFFDSVPTGGDSYILSRVIHDWNDEDALRILRTVRGAMPAGARLILVDKVIPDVAGFHPGKFSDLQMLVVLGGRERTLDELAALLDRAGFRITDTRMPGFGPDAPWAEALIEATAADPGGKGA</sequence>
<dbReference type="Proteomes" id="UP001291653">
    <property type="component" value="Unassembled WGS sequence"/>
</dbReference>
<evidence type="ECO:0000259" key="4">
    <source>
        <dbReference type="Pfam" id="PF00891"/>
    </source>
</evidence>
<keyword evidence="7" id="KW-1185">Reference proteome</keyword>